<organism evidence="1 2">
    <name type="scientific">Arthrospiribacter ruber</name>
    <dbReference type="NCBI Taxonomy" id="2487934"/>
    <lineage>
        <taxon>Bacteria</taxon>
        <taxon>Pseudomonadati</taxon>
        <taxon>Bacteroidota</taxon>
        <taxon>Cytophagia</taxon>
        <taxon>Cytophagales</taxon>
        <taxon>Cyclobacteriaceae</taxon>
        <taxon>Arthrospiribacter</taxon>
    </lineage>
</organism>
<dbReference type="RefSeq" id="WP_219287120.1">
    <property type="nucleotide sequence ID" value="NZ_RPHB01000002.1"/>
</dbReference>
<dbReference type="Proteomes" id="UP000727490">
    <property type="component" value="Unassembled WGS sequence"/>
</dbReference>
<dbReference type="EMBL" id="RPHB01000002">
    <property type="protein sequence ID" value="MBW3466903.1"/>
    <property type="molecule type" value="Genomic_DNA"/>
</dbReference>
<proteinExistence type="predicted"/>
<comment type="caution">
    <text evidence="1">The sequence shown here is derived from an EMBL/GenBank/DDBJ whole genome shotgun (WGS) entry which is preliminary data.</text>
</comment>
<keyword evidence="2" id="KW-1185">Reference proteome</keyword>
<evidence type="ECO:0000313" key="2">
    <source>
        <dbReference type="Proteomes" id="UP000727490"/>
    </source>
</evidence>
<sequence length="413" mass="44997">MITFNKFLILSAWLIFFPLVSEASTASHLLILTYSTIQHEGDSTSNTHSSKSTTRTWLEAFHPEVADTINVPIQVSFVPFMGTNGLQSGQAINDISINILGGYSAGTRAFEMGGLFNINRGAMTGVQLAGLFNQVGGNVDGVQLAGVFNSNLSHVKGVQLAGTANFTMGSVDGVQLAGVMNFSPKSVKGVQLAGTLNFTAGEMEGTQISGLVNFAAKRIKGTQISPINYASKVHGFQLGVFNYADSMSGVPVGLISFVRSGYHTVELSYNEVLPLNIALRTGKREFYNILFAGLRPEISEDVTWAFGYGIGTSPRLGNRLYLNIEASSEQLNRGNVEALNLVNRLFIGVDFQASNKMGLFVGPTLNYRVYDTAYNGHPELFTFFAPQIHRERTHVEDLASQLWWGFRTGVRFF</sequence>
<name>A0A951ITA0_9BACT</name>
<evidence type="ECO:0000313" key="1">
    <source>
        <dbReference type="EMBL" id="MBW3466903.1"/>
    </source>
</evidence>
<accession>A0A951ITA0</accession>
<gene>
    <name evidence="1" type="ORF">EGN73_03650</name>
</gene>
<protein>
    <submittedName>
        <fullName evidence="1">Uncharacterized protein</fullName>
    </submittedName>
</protein>
<dbReference type="AlphaFoldDB" id="A0A951ITA0"/>
<reference evidence="1 2" key="1">
    <citation type="journal article" date="2020" name="Syst. Appl. Microbiol.">
        <title>Arthrospiribacter ruber gen. nov., sp. nov., a novel bacterium isolated from Arthrospira cultures.</title>
        <authorList>
            <person name="Waleron M."/>
            <person name="Misztak A."/>
            <person name="Waleron M.M."/>
            <person name="Furmaniak M."/>
            <person name="Mrozik A."/>
            <person name="Waleron K."/>
        </authorList>
    </citation>
    <scope>NUCLEOTIDE SEQUENCE [LARGE SCALE GENOMIC DNA]</scope>
    <source>
        <strain evidence="1 2">DPMB0001</strain>
    </source>
</reference>